<sequence length="60" mass="7284">MVSFVIFYQVDILIFFTVVLCFSREFSLIRPSYFSYFLYNIYGLQCHVSTHGDLKYHDHY</sequence>
<evidence type="ECO:0000313" key="2">
    <source>
        <dbReference type="EnsemblPlants" id="Solyc12g019340.1.1.1"/>
    </source>
</evidence>
<dbReference type="EnsemblPlants" id="Solyc12g019340.1.1">
    <property type="protein sequence ID" value="Solyc12g019340.1.1.1"/>
    <property type="gene ID" value="Solyc12g019340.1"/>
</dbReference>
<keyword evidence="1" id="KW-0812">Transmembrane</keyword>
<reference evidence="2" key="2">
    <citation type="submission" date="2019-01" db="UniProtKB">
        <authorList>
            <consortium name="EnsemblPlants"/>
        </authorList>
    </citation>
    <scope>IDENTIFICATION</scope>
    <source>
        <strain evidence="2">cv. Heinz 1706</strain>
    </source>
</reference>
<evidence type="ECO:0000313" key="3">
    <source>
        <dbReference type="Proteomes" id="UP000004994"/>
    </source>
</evidence>
<keyword evidence="1" id="KW-0472">Membrane</keyword>
<organism evidence="2">
    <name type="scientific">Solanum lycopersicum</name>
    <name type="common">Tomato</name>
    <name type="synonym">Lycopersicon esculentum</name>
    <dbReference type="NCBI Taxonomy" id="4081"/>
    <lineage>
        <taxon>Eukaryota</taxon>
        <taxon>Viridiplantae</taxon>
        <taxon>Streptophyta</taxon>
        <taxon>Embryophyta</taxon>
        <taxon>Tracheophyta</taxon>
        <taxon>Spermatophyta</taxon>
        <taxon>Magnoliopsida</taxon>
        <taxon>eudicotyledons</taxon>
        <taxon>Gunneridae</taxon>
        <taxon>Pentapetalae</taxon>
        <taxon>asterids</taxon>
        <taxon>lamiids</taxon>
        <taxon>Solanales</taxon>
        <taxon>Solanaceae</taxon>
        <taxon>Solanoideae</taxon>
        <taxon>Solaneae</taxon>
        <taxon>Solanum</taxon>
        <taxon>Solanum subgen. Lycopersicon</taxon>
    </lineage>
</organism>
<name>A0A3Q7J6H8_SOLLC</name>
<feature type="transmembrane region" description="Helical" evidence="1">
    <location>
        <begin position="6"/>
        <end position="23"/>
    </location>
</feature>
<protein>
    <submittedName>
        <fullName evidence="2">Uncharacterized protein</fullName>
    </submittedName>
</protein>
<dbReference type="Gramene" id="Solyc12g019340.1.1">
    <property type="protein sequence ID" value="Solyc12g019340.1.1.1"/>
    <property type="gene ID" value="Solyc12g019340.1"/>
</dbReference>
<dbReference type="Proteomes" id="UP000004994">
    <property type="component" value="Chromosome 12"/>
</dbReference>
<reference evidence="2" key="1">
    <citation type="journal article" date="2012" name="Nature">
        <title>The tomato genome sequence provides insights into fleshy fruit evolution.</title>
        <authorList>
            <consortium name="Tomato Genome Consortium"/>
        </authorList>
    </citation>
    <scope>NUCLEOTIDE SEQUENCE [LARGE SCALE GENOMIC DNA]</scope>
    <source>
        <strain evidence="2">cv. Heinz 1706</strain>
    </source>
</reference>
<evidence type="ECO:0000256" key="1">
    <source>
        <dbReference type="SAM" id="Phobius"/>
    </source>
</evidence>
<proteinExistence type="predicted"/>
<accession>A0A3Q7J6H8</accession>
<dbReference type="AlphaFoldDB" id="A0A3Q7J6H8"/>
<dbReference type="PaxDb" id="4081-Solyc12g019340.1.1"/>
<dbReference type="InParanoid" id="A0A3Q7J6H8"/>
<keyword evidence="1" id="KW-1133">Transmembrane helix</keyword>
<keyword evidence="3" id="KW-1185">Reference proteome</keyword>